<evidence type="ECO:0008006" key="3">
    <source>
        <dbReference type="Google" id="ProtNLM"/>
    </source>
</evidence>
<evidence type="ECO:0000313" key="2">
    <source>
        <dbReference type="Proteomes" id="UP000440578"/>
    </source>
</evidence>
<dbReference type="Gene3D" id="2.40.10.10">
    <property type="entry name" value="Trypsin-like serine proteases"/>
    <property type="match status" value="1"/>
</dbReference>
<accession>A0A6A4WNM4</accession>
<dbReference type="SUPFAM" id="SSF50494">
    <property type="entry name" value="Trypsin-like serine proteases"/>
    <property type="match status" value="1"/>
</dbReference>
<name>A0A6A4WNM4_AMPAM</name>
<dbReference type="EMBL" id="VIIS01000554">
    <property type="protein sequence ID" value="KAF0307643.1"/>
    <property type="molecule type" value="Genomic_DNA"/>
</dbReference>
<dbReference type="Proteomes" id="UP000440578">
    <property type="component" value="Unassembled WGS sequence"/>
</dbReference>
<dbReference type="OrthoDB" id="7840639at2759"/>
<gene>
    <name evidence="1" type="ORF">FJT64_021049</name>
</gene>
<proteinExistence type="predicted"/>
<protein>
    <recommendedName>
        <fullName evidence="3">Peptidase S1 domain-containing protein</fullName>
    </recommendedName>
</protein>
<keyword evidence="2" id="KW-1185">Reference proteome</keyword>
<reference evidence="1 2" key="1">
    <citation type="submission" date="2019-07" db="EMBL/GenBank/DDBJ databases">
        <title>Draft genome assembly of a fouling barnacle, Amphibalanus amphitrite (Darwin, 1854): The first reference genome for Thecostraca.</title>
        <authorList>
            <person name="Kim W."/>
        </authorList>
    </citation>
    <scope>NUCLEOTIDE SEQUENCE [LARGE SCALE GENOMIC DNA]</scope>
    <source>
        <strain evidence="1">SNU_AA5</strain>
        <tissue evidence="1">Soma without cirri and trophi</tissue>
    </source>
</reference>
<comment type="caution">
    <text evidence="1">The sequence shown here is derived from an EMBL/GenBank/DDBJ whole genome shotgun (WGS) entry which is preliminary data.</text>
</comment>
<organism evidence="1 2">
    <name type="scientific">Amphibalanus amphitrite</name>
    <name type="common">Striped barnacle</name>
    <name type="synonym">Balanus amphitrite</name>
    <dbReference type="NCBI Taxonomy" id="1232801"/>
    <lineage>
        <taxon>Eukaryota</taxon>
        <taxon>Metazoa</taxon>
        <taxon>Ecdysozoa</taxon>
        <taxon>Arthropoda</taxon>
        <taxon>Crustacea</taxon>
        <taxon>Multicrustacea</taxon>
        <taxon>Cirripedia</taxon>
        <taxon>Thoracica</taxon>
        <taxon>Thoracicalcarea</taxon>
        <taxon>Balanomorpha</taxon>
        <taxon>Balanoidea</taxon>
        <taxon>Balanidae</taxon>
        <taxon>Amphibalaninae</taxon>
        <taxon>Amphibalanus</taxon>
    </lineage>
</organism>
<dbReference type="AlphaFoldDB" id="A0A6A4WNM4"/>
<dbReference type="InterPro" id="IPR043504">
    <property type="entry name" value="Peptidase_S1_PA_chymotrypsin"/>
</dbReference>
<dbReference type="InterPro" id="IPR009003">
    <property type="entry name" value="Peptidase_S1_PA"/>
</dbReference>
<evidence type="ECO:0000313" key="1">
    <source>
        <dbReference type="EMBL" id="KAF0307643.1"/>
    </source>
</evidence>
<sequence length="197" mass="20740">MSCAPFSWCRCYWRWSAGRPAAAAAALSRRTAGGQRLTAVPAGLERHPALARLDLQFCGSGSEAQVSRGPLGCGFPVVGDHPWLVALGFQGPGGGAARFIVWTCSTRRRRPARACAYRLLSERPGRPARCLGAGAPCRADLGGPLVAADRFGTAFYLLGVASVRPAPSECGRPGAAVTYAPVQPHVAWILDSIDRLA</sequence>